<feature type="compositionally biased region" description="Basic residues" evidence="7">
    <location>
        <begin position="82"/>
        <end position="97"/>
    </location>
</feature>
<dbReference type="Pfam" id="PF01146">
    <property type="entry name" value="Caveolin"/>
    <property type="match status" value="1"/>
</dbReference>
<feature type="compositionally biased region" description="Basic and acidic residues" evidence="7">
    <location>
        <begin position="1"/>
        <end position="16"/>
    </location>
</feature>
<accession>A0ABM1BWV0</accession>
<reference evidence="10" key="1">
    <citation type="submission" date="2025-08" db="UniProtKB">
        <authorList>
            <consortium name="RefSeq"/>
        </authorList>
    </citation>
    <scope>IDENTIFICATION</scope>
    <source>
        <tissue evidence="10">Muscle</tissue>
    </source>
</reference>
<dbReference type="InterPro" id="IPR001612">
    <property type="entry name" value="Caveolin"/>
</dbReference>
<feature type="transmembrane region" description="Helical" evidence="8">
    <location>
        <begin position="157"/>
        <end position="178"/>
    </location>
</feature>
<comment type="subcellular location">
    <subcellularLocation>
        <location evidence="1 6">Cell membrane</location>
        <topology evidence="1 6">Peripheral membrane protein</topology>
    </subcellularLocation>
    <subcellularLocation>
        <location evidence="6">Golgi apparatus membrane</location>
        <topology evidence="6">Peripheral membrane protein</topology>
    </subcellularLocation>
    <subcellularLocation>
        <location evidence="6">Membrane</location>
        <location evidence="6">Caveola</location>
        <topology evidence="6">Peripheral membrane protein</topology>
    </subcellularLocation>
</comment>
<evidence type="ECO:0000313" key="10">
    <source>
        <dbReference type="RefSeq" id="XP_013790205.1"/>
    </source>
</evidence>
<name>A0ABM1BWV0_LIMPO</name>
<keyword evidence="9" id="KW-1185">Reference proteome</keyword>
<evidence type="ECO:0000256" key="5">
    <source>
        <dbReference type="ARBA" id="ARBA00023136"/>
    </source>
</evidence>
<keyword evidence="4 6" id="KW-0333">Golgi apparatus</keyword>
<feature type="non-terminal residue" evidence="10">
    <location>
        <position position="205"/>
    </location>
</feature>
<keyword evidence="5 6" id="KW-0472">Membrane</keyword>
<dbReference type="PANTHER" id="PTHR10844:SF28">
    <property type="entry name" value="CAVEOLIN"/>
    <property type="match status" value="1"/>
</dbReference>
<evidence type="ECO:0000256" key="1">
    <source>
        <dbReference type="ARBA" id="ARBA00004202"/>
    </source>
</evidence>
<feature type="compositionally biased region" description="Basic and acidic residues" evidence="7">
    <location>
        <begin position="31"/>
        <end position="60"/>
    </location>
</feature>
<feature type="region of interest" description="Disordered" evidence="7">
    <location>
        <begin position="1"/>
        <end position="97"/>
    </location>
</feature>
<dbReference type="PANTHER" id="PTHR10844">
    <property type="entry name" value="CAVEOLIN"/>
    <property type="match status" value="1"/>
</dbReference>
<dbReference type="GeneID" id="106474064"/>
<evidence type="ECO:0000256" key="3">
    <source>
        <dbReference type="ARBA" id="ARBA00022475"/>
    </source>
</evidence>
<comment type="function">
    <text evidence="6">May act as a scaffolding protein within caveolar membranes. Interacts directly with G-protein alpha subunits and can functionally regulate their activity.</text>
</comment>
<keyword evidence="8" id="KW-1133">Transmembrane helix</keyword>
<keyword evidence="3 6" id="KW-1003">Cell membrane</keyword>
<gene>
    <name evidence="10" type="primary">LOC106474064</name>
</gene>
<protein>
    <recommendedName>
        <fullName evidence="6">Caveolin</fullName>
    </recommendedName>
</protein>
<evidence type="ECO:0000256" key="7">
    <source>
        <dbReference type="SAM" id="MobiDB-lite"/>
    </source>
</evidence>
<keyword evidence="8" id="KW-0812">Transmembrane</keyword>
<comment type="similarity">
    <text evidence="2 6">Belongs to the caveolin family.</text>
</comment>
<evidence type="ECO:0000256" key="4">
    <source>
        <dbReference type="ARBA" id="ARBA00023034"/>
    </source>
</evidence>
<evidence type="ECO:0000256" key="8">
    <source>
        <dbReference type="SAM" id="Phobius"/>
    </source>
</evidence>
<evidence type="ECO:0000256" key="2">
    <source>
        <dbReference type="ARBA" id="ARBA00010988"/>
    </source>
</evidence>
<sequence>METKKESSQSDSKTHLNESTLPLLDDQQVEGVKEATSDKEKMEMESHDEKEDTVKGKVEGEKDEENSEDKGNVATEEETEKKNKKKNKEKTRKSHKRNMSYGRNLTIGLNLLDRDEKHINDHINVVFEDVVAEPEANQGFDDVWRVGYLTFSLTKHWIYRILAILVVVPCSILWGLVFSLLALLNVWFVTPLLKFIDVILNIVKR</sequence>
<proteinExistence type="inferred from homology"/>
<dbReference type="Proteomes" id="UP000694941">
    <property type="component" value="Unplaced"/>
</dbReference>
<dbReference type="RefSeq" id="XP_013790205.1">
    <property type="nucleotide sequence ID" value="XM_013934751.2"/>
</dbReference>
<evidence type="ECO:0000313" key="9">
    <source>
        <dbReference type="Proteomes" id="UP000694941"/>
    </source>
</evidence>
<evidence type="ECO:0000256" key="6">
    <source>
        <dbReference type="RuleBase" id="RU000680"/>
    </source>
</evidence>
<organism evidence="9 10">
    <name type="scientific">Limulus polyphemus</name>
    <name type="common">Atlantic horseshoe crab</name>
    <dbReference type="NCBI Taxonomy" id="6850"/>
    <lineage>
        <taxon>Eukaryota</taxon>
        <taxon>Metazoa</taxon>
        <taxon>Ecdysozoa</taxon>
        <taxon>Arthropoda</taxon>
        <taxon>Chelicerata</taxon>
        <taxon>Merostomata</taxon>
        <taxon>Xiphosura</taxon>
        <taxon>Limulidae</taxon>
        <taxon>Limulus</taxon>
    </lineage>
</organism>